<keyword evidence="7" id="KW-0256">Endoplasmic reticulum</keyword>
<evidence type="ECO:0000256" key="5">
    <source>
        <dbReference type="ARBA" id="ARBA00022729"/>
    </source>
</evidence>
<evidence type="ECO:0000256" key="1">
    <source>
        <dbReference type="ARBA" id="ARBA00001182"/>
    </source>
</evidence>
<comment type="caution">
    <text evidence="14">The sequence shown here is derived from an EMBL/GenBank/DDBJ whole genome shotgun (WGS) entry which is preliminary data.</text>
</comment>
<comment type="subcellular location">
    <subcellularLocation>
        <location evidence="2">Endoplasmic reticulum lumen</location>
    </subcellularLocation>
</comment>
<evidence type="ECO:0000256" key="6">
    <source>
        <dbReference type="ARBA" id="ARBA00022737"/>
    </source>
</evidence>
<reference evidence="14 15" key="1">
    <citation type="submission" date="2021-06" db="EMBL/GenBank/DDBJ databases">
        <title>Genome sequence of Babesia caballi.</title>
        <authorList>
            <person name="Yamagishi J."/>
            <person name="Kidaka T."/>
            <person name="Ochi A."/>
        </authorList>
    </citation>
    <scope>NUCLEOTIDE SEQUENCE [LARGE SCALE GENOMIC DNA]</scope>
    <source>
        <strain evidence="14">USDA-D6B2</strain>
    </source>
</reference>
<dbReference type="CDD" id="cd02961">
    <property type="entry name" value="PDI_a_family"/>
    <property type="match status" value="1"/>
</dbReference>
<keyword evidence="10" id="KW-0676">Redox-active center</keyword>
<dbReference type="AlphaFoldDB" id="A0AAV4LXJ7"/>
<comment type="catalytic activity">
    <reaction evidence="1">
        <text>Catalyzes the rearrangement of -S-S- bonds in proteins.</text>
        <dbReference type="EC" id="5.3.4.1"/>
    </reaction>
</comment>
<dbReference type="EC" id="5.3.4.1" evidence="4"/>
<dbReference type="SUPFAM" id="SSF52833">
    <property type="entry name" value="Thioredoxin-like"/>
    <property type="match status" value="3"/>
</dbReference>
<proteinExistence type="inferred from homology"/>
<evidence type="ECO:0000256" key="9">
    <source>
        <dbReference type="ARBA" id="ARBA00023235"/>
    </source>
</evidence>
<dbReference type="Pfam" id="PF13848">
    <property type="entry name" value="Thioredoxin_6"/>
    <property type="match status" value="1"/>
</dbReference>
<dbReference type="PANTHER" id="PTHR18929">
    <property type="entry name" value="PROTEIN DISULFIDE ISOMERASE"/>
    <property type="match status" value="1"/>
</dbReference>
<dbReference type="Proteomes" id="UP001497744">
    <property type="component" value="Unassembled WGS sequence"/>
</dbReference>
<evidence type="ECO:0000256" key="11">
    <source>
        <dbReference type="RuleBase" id="RU004208"/>
    </source>
</evidence>
<dbReference type="InterPro" id="IPR005788">
    <property type="entry name" value="PDI_thioredoxin-like_dom"/>
</dbReference>
<evidence type="ECO:0000256" key="12">
    <source>
        <dbReference type="SAM" id="SignalP"/>
    </source>
</evidence>
<dbReference type="PANTHER" id="PTHR18929:SF132">
    <property type="entry name" value="PROTEIN DISULFIDE-ISOMERASE A3"/>
    <property type="match status" value="1"/>
</dbReference>
<dbReference type="Pfam" id="PF00085">
    <property type="entry name" value="Thioredoxin"/>
    <property type="match status" value="2"/>
</dbReference>
<dbReference type="FunFam" id="3.40.30.10:FF:000107">
    <property type="entry name" value="Protein disulfide-isomerase 5-2"/>
    <property type="match status" value="1"/>
</dbReference>
<dbReference type="PROSITE" id="PS00194">
    <property type="entry name" value="THIOREDOXIN_1"/>
    <property type="match status" value="1"/>
</dbReference>
<sequence>MDFLAPLAFLFSVASVSFAAADGSSEEGAKAVVELTEQNIHSYVAEHDAVLVKFYAPWCMHCQSLAPEYEKAAKQLTEEGSEVILAELNCDSAPAVAQEFGIEGYPTLKFFRKGTPRDYSGTRQAEGIVSWCKAVLLPAVVHVSSVADVPEDADVTFVAVGYGAEDELMKEFESVADIHRNDASFYAIAGGEKAIYVVHKGHDKFHFSGSTPADLVEFVQQESLPLFAEIGHSNYIRYFSSGKAISWFCSLRADFEKYGATFAKVARALRSSVLFAWLDVEKFTAAKEAFAIESFPSVAHQSPNGRYILAPEVYSFDDVEAVLRFYSDVEAGRVPRSIKSEEAPASNDGPVVTLVGNTLPDFVKNATKPILLMVHSPFCEHCKKFMPAFTAFGETMGTSGRVTVALLNGDGNESALDYIQWNAYPTVLLINPGSTEPIPFDGKRTVEELTSFVDTHRAFPRHLPAPLSASYVPDNSPAVPRVAQARDALVLRAVAVRQRLPRRDVPQRVHCDAREVVSPPHRDDLHVGIAGVVEEARDVPQHHRVHAGHLPVVVHRLHLHCLHAVVEAPQLVVQVLPRDHLAAADDLAHVLHHVGAHGDGHEAVERPAHVGRLDELDGHLDPLEQAVAAVYGAGAVVGAGGARLDGRQVALVDPLAVDAPLVVEEPLAEALDRHRLRRLLVQRLRDAAGADGVEVEVRQAGEEDVAPDVGENHGRLLVVHGVYHRDRVHLRARADVLVGVPRGRHGLRELDVGPDGVGVGLREEGPRHGLGQLPVDDHRLLVSDLFRNHLFLELPLVDLHGEPPPRLQILDDQLQRQEPPARPPYLRPRLPRLLVHGHRPVEPLLPHLGDLAEAADVAVYDGKVDDERGPLVVLLPPRAEQVRHPDGEELLPLVHHVHLPQILGQLLFDGLLELGVDVGVVNEDRLELVVGSVDHLRALLRLQEHRGLQLRVARAEHVRPDSEPLLVIVGVDPDDAIEPVVAEPPNRRVPASCHRPRPSTYRDMALYPRTTRIGTSWIHDSKMGWCLSV</sequence>
<feature type="domain" description="Thioredoxin" evidence="13">
    <location>
        <begin position="332"/>
        <end position="458"/>
    </location>
</feature>
<keyword evidence="6" id="KW-0677">Repeat</keyword>
<dbReference type="NCBIfam" id="TIGR01126">
    <property type="entry name" value="pdi_dom"/>
    <property type="match status" value="1"/>
</dbReference>
<dbReference type="InterPro" id="IPR013766">
    <property type="entry name" value="Thioredoxin_domain"/>
</dbReference>
<dbReference type="GO" id="GO:0034976">
    <property type="term" value="P:response to endoplasmic reticulum stress"/>
    <property type="evidence" value="ECO:0007669"/>
    <property type="project" value="TreeGrafter"/>
</dbReference>
<feature type="signal peptide" evidence="12">
    <location>
        <begin position="1"/>
        <end position="19"/>
    </location>
</feature>
<dbReference type="PROSITE" id="PS51352">
    <property type="entry name" value="THIOREDOXIN_2"/>
    <property type="match status" value="2"/>
</dbReference>
<dbReference type="Gene3D" id="3.40.30.10">
    <property type="entry name" value="Glutaredoxin"/>
    <property type="match status" value="3"/>
</dbReference>
<keyword evidence="9 14" id="KW-0413">Isomerase</keyword>
<evidence type="ECO:0000256" key="7">
    <source>
        <dbReference type="ARBA" id="ARBA00022824"/>
    </source>
</evidence>
<feature type="domain" description="Thioredoxin" evidence="13">
    <location>
        <begin position="7"/>
        <end position="137"/>
    </location>
</feature>
<protein>
    <recommendedName>
        <fullName evidence="4">protein disulfide-isomerase</fullName>
        <ecNumber evidence="4">5.3.4.1</ecNumber>
    </recommendedName>
</protein>
<dbReference type="EMBL" id="BPLF01000003">
    <property type="protein sequence ID" value="GIX64903.1"/>
    <property type="molecule type" value="Genomic_DNA"/>
</dbReference>
<dbReference type="CDD" id="cd02981">
    <property type="entry name" value="PDI_b_family"/>
    <property type="match status" value="1"/>
</dbReference>
<dbReference type="GeneID" id="94196384"/>
<dbReference type="InterPro" id="IPR036249">
    <property type="entry name" value="Thioredoxin-like_sf"/>
</dbReference>
<dbReference type="InterPro" id="IPR017937">
    <property type="entry name" value="Thioredoxin_CS"/>
</dbReference>
<evidence type="ECO:0000256" key="8">
    <source>
        <dbReference type="ARBA" id="ARBA00023157"/>
    </source>
</evidence>
<dbReference type="RefSeq" id="XP_067716972.1">
    <property type="nucleotide sequence ID" value="XM_067860871.1"/>
</dbReference>
<keyword evidence="5 12" id="KW-0732">Signal</keyword>
<evidence type="ECO:0000259" key="13">
    <source>
        <dbReference type="PROSITE" id="PS51352"/>
    </source>
</evidence>
<feature type="chain" id="PRO_5043808690" description="protein disulfide-isomerase" evidence="12">
    <location>
        <begin position="20"/>
        <end position="1029"/>
    </location>
</feature>
<dbReference type="PRINTS" id="PR00421">
    <property type="entry name" value="THIOREDOXIN"/>
</dbReference>
<evidence type="ECO:0000256" key="4">
    <source>
        <dbReference type="ARBA" id="ARBA00012723"/>
    </source>
</evidence>
<keyword evidence="15" id="KW-1185">Reference proteome</keyword>
<comment type="similarity">
    <text evidence="3 11">Belongs to the protein disulfide isomerase family.</text>
</comment>
<organism evidence="14 15">
    <name type="scientific">Babesia caballi</name>
    <dbReference type="NCBI Taxonomy" id="5871"/>
    <lineage>
        <taxon>Eukaryota</taxon>
        <taxon>Sar</taxon>
        <taxon>Alveolata</taxon>
        <taxon>Apicomplexa</taxon>
        <taxon>Aconoidasida</taxon>
        <taxon>Piroplasmida</taxon>
        <taxon>Babesiidae</taxon>
        <taxon>Babesia</taxon>
    </lineage>
</organism>
<evidence type="ECO:0000313" key="15">
    <source>
        <dbReference type="Proteomes" id="UP001497744"/>
    </source>
</evidence>
<accession>A0AAV4LXJ7</accession>
<evidence type="ECO:0000256" key="10">
    <source>
        <dbReference type="ARBA" id="ARBA00023284"/>
    </source>
</evidence>
<dbReference type="GO" id="GO:0005788">
    <property type="term" value="C:endoplasmic reticulum lumen"/>
    <property type="evidence" value="ECO:0007669"/>
    <property type="project" value="UniProtKB-SubCell"/>
</dbReference>
<evidence type="ECO:0000313" key="14">
    <source>
        <dbReference type="EMBL" id="GIX64903.1"/>
    </source>
</evidence>
<evidence type="ECO:0000256" key="3">
    <source>
        <dbReference type="ARBA" id="ARBA00006347"/>
    </source>
</evidence>
<gene>
    <name evidence="14" type="ORF">BcabD6B2_43380</name>
</gene>
<name>A0AAV4LXJ7_BABCB</name>
<keyword evidence="8" id="KW-1015">Disulfide bond</keyword>
<dbReference type="GO" id="GO:0003756">
    <property type="term" value="F:protein disulfide isomerase activity"/>
    <property type="evidence" value="ECO:0007669"/>
    <property type="project" value="UniProtKB-EC"/>
</dbReference>
<evidence type="ECO:0000256" key="2">
    <source>
        <dbReference type="ARBA" id="ARBA00004319"/>
    </source>
</evidence>
<dbReference type="GO" id="GO:0006457">
    <property type="term" value="P:protein folding"/>
    <property type="evidence" value="ECO:0007669"/>
    <property type="project" value="TreeGrafter"/>
</dbReference>